<name>A0AAJ0M6U6_9PEZI</name>
<gene>
    <name evidence="5" type="ORF">B0T15DRAFT_507670</name>
</gene>
<dbReference type="AlphaFoldDB" id="A0AAJ0M6U6"/>
<evidence type="ECO:0000256" key="3">
    <source>
        <dbReference type="SAM" id="MobiDB-lite"/>
    </source>
</evidence>
<evidence type="ECO:0000256" key="1">
    <source>
        <dbReference type="ARBA" id="ARBA00005863"/>
    </source>
</evidence>
<dbReference type="InterPro" id="IPR005645">
    <property type="entry name" value="FSH-like_dom"/>
</dbReference>
<dbReference type="Gene3D" id="3.40.50.1820">
    <property type="entry name" value="alpha/beta hydrolase"/>
    <property type="match status" value="1"/>
</dbReference>
<evidence type="ECO:0000259" key="4">
    <source>
        <dbReference type="Pfam" id="PF03959"/>
    </source>
</evidence>
<reference evidence="5" key="2">
    <citation type="submission" date="2023-06" db="EMBL/GenBank/DDBJ databases">
        <authorList>
            <consortium name="Lawrence Berkeley National Laboratory"/>
            <person name="Mondo S.J."/>
            <person name="Hensen N."/>
            <person name="Bonometti L."/>
            <person name="Westerberg I."/>
            <person name="Brannstrom I.O."/>
            <person name="Guillou S."/>
            <person name="Cros-Aarteil S."/>
            <person name="Calhoun S."/>
            <person name="Haridas S."/>
            <person name="Kuo A."/>
            <person name="Pangilinan J."/>
            <person name="Riley R."/>
            <person name="Labutti K."/>
            <person name="Andreopoulos B."/>
            <person name="Lipzen A."/>
            <person name="Chen C."/>
            <person name="Yanf M."/>
            <person name="Daum C."/>
            <person name="Ng V."/>
            <person name="Clum A."/>
            <person name="Steindorff A."/>
            <person name="Ohm R."/>
            <person name="Martin F."/>
            <person name="Silar P."/>
            <person name="Natvig D."/>
            <person name="Lalanne C."/>
            <person name="Gautier V."/>
            <person name="Ament-Velasquez S.L."/>
            <person name="Kruys A."/>
            <person name="Hutchinson M.I."/>
            <person name="Powell A.J."/>
            <person name="Barry K."/>
            <person name="Miller A.N."/>
            <person name="Grigoriev I.V."/>
            <person name="Debuchy R."/>
            <person name="Gladieux P."/>
            <person name="Thoren M.H."/>
            <person name="Johannesson H."/>
        </authorList>
    </citation>
    <scope>NUCLEOTIDE SEQUENCE</scope>
    <source>
        <strain evidence="5">CBS 333.67</strain>
    </source>
</reference>
<dbReference type="RefSeq" id="XP_062726854.1">
    <property type="nucleotide sequence ID" value="XM_062867661.1"/>
</dbReference>
<dbReference type="Proteomes" id="UP001273166">
    <property type="component" value="Unassembled WGS sequence"/>
</dbReference>
<organism evidence="5 6">
    <name type="scientific">Chaetomium strumarium</name>
    <dbReference type="NCBI Taxonomy" id="1170767"/>
    <lineage>
        <taxon>Eukaryota</taxon>
        <taxon>Fungi</taxon>
        <taxon>Dikarya</taxon>
        <taxon>Ascomycota</taxon>
        <taxon>Pezizomycotina</taxon>
        <taxon>Sordariomycetes</taxon>
        <taxon>Sordariomycetidae</taxon>
        <taxon>Sordariales</taxon>
        <taxon>Chaetomiaceae</taxon>
        <taxon>Chaetomium</taxon>
    </lineage>
</organism>
<comment type="similarity">
    <text evidence="1">Belongs to the LovG family.</text>
</comment>
<keyword evidence="6" id="KW-1185">Reference proteome</keyword>
<dbReference type="EMBL" id="JAUDZG010000001">
    <property type="protein sequence ID" value="KAK3311074.1"/>
    <property type="molecule type" value="Genomic_DNA"/>
</dbReference>
<protein>
    <submittedName>
        <fullName evidence="5">Serine hydrolase FSH</fullName>
    </submittedName>
</protein>
<comment type="caution">
    <text evidence="5">The sequence shown here is derived from an EMBL/GenBank/DDBJ whole genome shotgun (WGS) entry which is preliminary data.</text>
</comment>
<dbReference type="InterPro" id="IPR029058">
    <property type="entry name" value="AB_hydrolase_fold"/>
</dbReference>
<dbReference type="GO" id="GO:0016787">
    <property type="term" value="F:hydrolase activity"/>
    <property type="evidence" value="ECO:0007669"/>
    <property type="project" value="UniProtKB-KW"/>
</dbReference>
<evidence type="ECO:0000313" key="6">
    <source>
        <dbReference type="Proteomes" id="UP001273166"/>
    </source>
</evidence>
<proteinExistence type="inferred from homology"/>
<sequence>MSSDSATALHPTPQQSPPDQPSPSFAARDGDGNEAASLRLPRILCLHGGGTNAAIFRIQCRVLQKRLAPHFRFVFADAPISSPPGPGVEPVFSELGPFRSWLPKLGQTDPPDREGVRKIDESVAAAVRADDARGATGSVVALLGFSQGAKVAASLLLREQQTLADSNNGDDGGGATKLIRGYRFAVLLAGRGPLFVVGRDLEPHNLGEEGPRLQLQLPTIHVHGLRDSRLEMHRHLLRESCQPGTTRLVEWDGDHRVPIKSHDVSAVVTQVIQVATSLNLMS</sequence>
<dbReference type="PANTHER" id="PTHR48070">
    <property type="entry name" value="ESTERASE OVCA2"/>
    <property type="match status" value="1"/>
</dbReference>
<evidence type="ECO:0000256" key="2">
    <source>
        <dbReference type="ARBA" id="ARBA00022801"/>
    </source>
</evidence>
<dbReference type="PANTHER" id="PTHR48070:SF3">
    <property type="entry name" value="ESTERASE DBAE-RELATED"/>
    <property type="match status" value="1"/>
</dbReference>
<dbReference type="GeneID" id="87886490"/>
<dbReference type="GO" id="GO:0005634">
    <property type="term" value="C:nucleus"/>
    <property type="evidence" value="ECO:0007669"/>
    <property type="project" value="TreeGrafter"/>
</dbReference>
<accession>A0AAJ0M6U6</accession>
<dbReference type="SUPFAM" id="SSF53474">
    <property type="entry name" value="alpha/beta-Hydrolases"/>
    <property type="match status" value="1"/>
</dbReference>
<evidence type="ECO:0000313" key="5">
    <source>
        <dbReference type="EMBL" id="KAK3311074.1"/>
    </source>
</evidence>
<reference evidence="5" key="1">
    <citation type="journal article" date="2023" name="Mol. Phylogenet. Evol.">
        <title>Genome-scale phylogeny and comparative genomics of the fungal order Sordariales.</title>
        <authorList>
            <person name="Hensen N."/>
            <person name="Bonometti L."/>
            <person name="Westerberg I."/>
            <person name="Brannstrom I.O."/>
            <person name="Guillou S."/>
            <person name="Cros-Aarteil S."/>
            <person name="Calhoun S."/>
            <person name="Haridas S."/>
            <person name="Kuo A."/>
            <person name="Mondo S."/>
            <person name="Pangilinan J."/>
            <person name="Riley R."/>
            <person name="LaButti K."/>
            <person name="Andreopoulos B."/>
            <person name="Lipzen A."/>
            <person name="Chen C."/>
            <person name="Yan M."/>
            <person name="Daum C."/>
            <person name="Ng V."/>
            <person name="Clum A."/>
            <person name="Steindorff A."/>
            <person name="Ohm R.A."/>
            <person name="Martin F."/>
            <person name="Silar P."/>
            <person name="Natvig D.O."/>
            <person name="Lalanne C."/>
            <person name="Gautier V."/>
            <person name="Ament-Velasquez S.L."/>
            <person name="Kruys A."/>
            <person name="Hutchinson M.I."/>
            <person name="Powell A.J."/>
            <person name="Barry K."/>
            <person name="Miller A.N."/>
            <person name="Grigoriev I.V."/>
            <person name="Debuchy R."/>
            <person name="Gladieux P."/>
            <person name="Hiltunen Thoren M."/>
            <person name="Johannesson H."/>
        </authorList>
    </citation>
    <scope>NUCLEOTIDE SEQUENCE</scope>
    <source>
        <strain evidence="5">CBS 333.67</strain>
    </source>
</reference>
<dbReference type="Pfam" id="PF03959">
    <property type="entry name" value="FSH1"/>
    <property type="match status" value="1"/>
</dbReference>
<dbReference type="InterPro" id="IPR050593">
    <property type="entry name" value="LovG"/>
</dbReference>
<feature type="domain" description="Serine hydrolase" evidence="4">
    <location>
        <begin position="41"/>
        <end position="266"/>
    </location>
</feature>
<dbReference type="GO" id="GO:0044550">
    <property type="term" value="P:secondary metabolite biosynthetic process"/>
    <property type="evidence" value="ECO:0007669"/>
    <property type="project" value="TreeGrafter"/>
</dbReference>
<keyword evidence="2 5" id="KW-0378">Hydrolase</keyword>
<dbReference type="GO" id="GO:0005737">
    <property type="term" value="C:cytoplasm"/>
    <property type="evidence" value="ECO:0007669"/>
    <property type="project" value="TreeGrafter"/>
</dbReference>
<feature type="region of interest" description="Disordered" evidence="3">
    <location>
        <begin position="1"/>
        <end position="32"/>
    </location>
</feature>